<dbReference type="Gene3D" id="3.40.50.2300">
    <property type="match status" value="1"/>
</dbReference>
<evidence type="ECO:0000313" key="2">
    <source>
        <dbReference type="Proteomes" id="UP000639516"/>
    </source>
</evidence>
<accession>A0ABR7U7D0</accession>
<dbReference type="EMBL" id="JAATTO010000020">
    <property type="protein sequence ID" value="MBC9979713.1"/>
    <property type="molecule type" value="Genomic_DNA"/>
</dbReference>
<sequence>MAGDAGPHTLARIFFVSNGKDGSTHISSRCRHPGTVPIWIDRALARATRPTIGFLASGAPETFVTVVAGFQKGLKAAGLAGGGNLSIEYRWAEARAPRDGVAVRRFASR</sequence>
<dbReference type="Proteomes" id="UP000639516">
    <property type="component" value="Unassembled WGS sequence"/>
</dbReference>
<evidence type="ECO:0000313" key="1">
    <source>
        <dbReference type="EMBL" id="MBC9979713.1"/>
    </source>
</evidence>
<protein>
    <submittedName>
        <fullName evidence="1">Uncharacterized protein</fullName>
    </submittedName>
</protein>
<gene>
    <name evidence="1" type="ORF">HA482_16055</name>
</gene>
<comment type="caution">
    <text evidence="1">The sequence shown here is derived from an EMBL/GenBank/DDBJ whole genome shotgun (WGS) entry which is preliminary data.</text>
</comment>
<keyword evidence="2" id="KW-1185">Reference proteome</keyword>
<reference evidence="1 2" key="1">
    <citation type="journal article" date="2020" name="Arch. Microbiol.">
        <title>Bradyrhizobium campsiandrae sp. nov., a nitrogen-fixing bacterial strain isolated from a native leguminous tree from the Amazon adapted to flooded conditions.</title>
        <authorList>
            <person name="Cabral Michel D."/>
            <person name="Martins da Costa E."/>
            <person name="Azarias Guimaraes A."/>
            <person name="Soares de Carvalho T."/>
            <person name="Santos de Castro Caputo P."/>
            <person name="Willems A."/>
            <person name="de Souza Moreira F.M."/>
        </authorList>
    </citation>
    <scope>NUCLEOTIDE SEQUENCE [LARGE SCALE GENOMIC DNA]</scope>
    <source>
        <strain evidence="2">INPA 384B</strain>
    </source>
</reference>
<name>A0ABR7U7D0_9BRAD</name>
<dbReference type="RefSeq" id="WP_188100970.1">
    <property type="nucleotide sequence ID" value="NZ_JAANIH010000019.1"/>
</dbReference>
<organism evidence="1 2">
    <name type="scientific">Bradyrhizobium campsiandrae</name>
    <dbReference type="NCBI Taxonomy" id="1729892"/>
    <lineage>
        <taxon>Bacteria</taxon>
        <taxon>Pseudomonadati</taxon>
        <taxon>Pseudomonadota</taxon>
        <taxon>Alphaproteobacteria</taxon>
        <taxon>Hyphomicrobiales</taxon>
        <taxon>Nitrobacteraceae</taxon>
        <taxon>Bradyrhizobium</taxon>
    </lineage>
</organism>
<proteinExistence type="predicted"/>